<name>A0A7D4B8Y1_9SPHN</name>
<dbReference type="AlphaFoldDB" id="A0A7D4B8Y1"/>
<protein>
    <recommendedName>
        <fullName evidence="1">DUF5672 domain-containing protein</fullName>
    </recommendedName>
</protein>
<reference evidence="2 3" key="1">
    <citation type="submission" date="2020-05" db="EMBL/GenBank/DDBJ databases">
        <title>Erythrobacter mangrovi sp. nov., isolated from rhizosphere soil of mangrove plant (Kandelia candel).</title>
        <authorList>
            <person name="Ye Y.H."/>
        </authorList>
    </citation>
    <scope>NUCLEOTIDE SEQUENCE [LARGE SCALE GENOMIC DNA]</scope>
    <source>
        <strain evidence="2 3">EB310</strain>
    </source>
</reference>
<dbReference type="Proteomes" id="UP000504693">
    <property type="component" value="Chromosome"/>
</dbReference>
<dbReference type="Pfam" id="PF18922">
    <property type="entry name" value="DUF5672"/>
    <property type="match status" value="1"/>
</dbReference>
<evidence type="ECO:0000313" key="2">
    <source>
        <dbReference type="EMBL" id="QKG72303.1"/>
    </source>
</evidence>
<sequence length="261" mass="28797">MNATFLEQRLALPDVTLLAATSVNVAATVAALEKSMGAIAFGAAKLLTDCDPGLLPPGLEHVVIRPLESARAYSNFVLRELAVHVATSHVLLVQWDGYVIDARRWRPAFLEYDYLGASWPQFGDGLDVGNGGFSLRSRALLEACHDAAFHPSHPEDLAIARHNRALLETHGLRFAPRELADAFSAERAGSPDTSFGYHGVWHMPRLLGREAFWRIYRGLDERTSVRQNFGSLMRQLATGRGGAERALSLLTDRLRDALWRG</sequence>
<dbReference type="EMBL" id="CP053921">
    <property type="protein sequence ID" value="QKG72303.1"/>
    <property type="molecule type" value="Genomic_DNA"/>
</dbReference>
<proteinExistence type="predicted"/>
<dbReference type="KEGG" id="emv:HQR01_13525"/>
<organism evidence="2 3">
    <name type="scientific">Erythrobacter mangrovi</name>
    <dbReference type="NCBI Taxonomy" id="2739433"/>
    <lineage>
        <taxon>Bacteria</taxon>
        <taxon>Pseudomonadati</taxon>
        <taxon>Pseudomonadota</taxon>
        <taxon>Alphaproteobacteria</taxon>
        <taxon>Sphingomonadales</taxon>
        <taxon>Erythrobacteraceae</taxon>
        <taxon>Erythrobacter/Porphyrobacter group</taxon>
        <taxon>Erythrobacter</taxon>
    </lineage>
</organism>
<feature type="domain" description="DUF5672" evidence="1">
    <location>
        <begin position="67"/>
        <end position="198"/>
    </location>
</feature>
<evidence type="ECO:0000313" key="3">
    <source>
        <dbReference type="Proteomes" id="UP000504693"/>
    </source>
</evidence>
<keyword evidence="3" id="KW-1185">Reference proteome</keyword>
<accession>A0A7D4B8Y1</accession>
<gene>
    <name evidence="2" type="ORF">HQR01_13525</name>
</gene>
<dbReference type="RefSeq" id="WP_173215434.1">
    <property type="nucleotide sequence ID" value="NZ_CP053921.1"/>
</dbReference>
<evidence type="ECO:0000259" key="1">
    <source>
        <dbReference type="Pfam" id="PF18922"/>
    </source>
</evidence>
<dbReference type="InterPro" id="IPR043729">
    <property type="entry name" value="DUF5672"/>
</dbReference>